<sequence>MKIAVIGTGNIGAAYARALAEAKFEVVIGHRDPSKAAALAQEIGPNVEGGGISAALKLANMVLLALPYPAIAEVLAGAGDLAGKVLVDVSNPLSADFQNLVVGLTTSAAEQIQAAAPSARVVKAFNTIFAGLVPAQAREGKRLQVFVAGDDAAAAAQVRELAQALGFVPVDAGPLRNSRFLEPVGMMNIQFGFFLGAGPATAPAWIHA</sequence>
<feature type="domain" description="Pyrroline-5-carboxylate reductase catalytic N-terminal" evidence="2">
    <location>
        <begin position="2"/>
        <end position="92"/>
    </location>
</feature>
<geneLocation type="plasmid" evidence="3 4">
    <name>pUW774mp</name>
</geneLocation>
<dbReference type="Pfam" id="PF03807">
    <property type="entry name" value="F420_oxidored"/>
    <property type="match status" value="1"/>
</dbReference>
<evidence type="ECO:0000256" key="1">
    <source>
        <dbReference type="ARBA" id="ARBA00023002"/>
    </source>
</evidence>
<dbReference type="PANTHER" id="PTHR14239">
    <property type="entry name" value="DUDULIN-RELATED"/>
    <property type="match status" value="1"/>
</dbReference>
<dbReference type="InterPro" id="IPR028939">
    <property type="entry name" value="P5C_Rdtase_cat_N"/>
</dbReference>
<dbReference type="InterPro" id="IPR051267">
    <property type="entry name" value="STEAP_metalloreductase"/>
</dbReference>
<accession>A0AA92K653</accession>
<keyword evidence="1" id="KW-0560">Oxidoreductase</keyword>
<dbReference type="SUPFAM" id="SSF51735">
    <property type="entry name" value="NAD(P)-binding Rossmann-fold domains"/>
    <property type="match status" value="1"/>
</dbReference>
<evidence type="ECO:0000313" key="4">
    <source>
        <dbReference type="Proteomes" id="UP000593970"/>
    </source>
</evidence>
<dbReference type="EMBL" id="CP051170">
    <property type="protein sequence ID" value="QOK99334.1"/>
    <property type="molecule type" value="Genomic_DNA"/>
</dbReference>
<dbReference type="AlphaFoldDB" id="A0AA92K653"/>
<organism evidence="3 4">
    <name type="scientific">Ralstonia solanacearum</name>
    <name type="common">Pseudomonas solanacearum</name>
    <dbReference type="NCBI Taxonomy" id="305"/>
    <lineage>
        <taxon>Bacteria</taxon>
        <taxon>Pseudomonadati</taxon>
        <taxon>Pseudomonadota</taxon>
        <taxon>Betaproteobacteria</taxon>
        <taxon>Burkholderiales</taxon>
        <taxon>Burkholderiaceae</taxon>
        <taxon>Ralstonia</taxon>
        <taxon>Ralstonia solanacearum species complex</taxon>
    </lineage>
</organism>
<dbReference type="Proteomes" id="UP000593970">
    <property type="component" value="Plasmid pUW774mp"/>
</dbReference>
<dbReference type="GO" id="GO:0016491">
    <property type="term" value="F:oxidoreductase activity"/>
    <property type="evidence" value="ECO:0007669"/>
    <property type="project" value="UniProtKB-KW"/>
</dbReference>
<reference evidence="4" key="1">
    <citation type="submission" date="2020-04" db="EMBL/GenBank/DDBJ databases">
        <title>Ralstonia solanacearum UW576, UW763, UW773, and UW774.</title>
        <authorList>
            <person name="Steidl O."/>
            <person name="Truchon A."/>
            <person name="Allen C."/>
        </authorList>
    </citation>
    <scope>NUCLEOTIDE SEQUENCE [LARGE SCALE GENOMIC DNA]</scope>
    <source>
        <strain evidence="4">UW774</strain>
        <plasmid evidence="4">pUW774mp</plasmid>
    </source>
</reference>
<name>A0AA92K653_RALSL</name>
<evidence type="ECO:0000259" key="2">
    <source>
        <dbReference type="Pfam" id="PF03807"/>
    </source>
</evidence>
<dbReference type="Gene3D" id="3.40.50.720">
    <property type="entry name" value="NAD(P)-binding Rossmann-like Domain"/>
    <property type="match status" value="1"/>
</dbReference>
<proteinExistence type="predicted"/>
<keyword evidence="3" id="KW-0614">Plasmid</keyword>
<dbReference type="InterPro" id="IPR036291">
    <property type="entry name" value="NAD(P)-bd_dom_sf"/>
</dbReference>
<protein>
    <submittedName>
        <fullName evidence="3">NADPH-dependent F420 reductase</fullName>
    </submittedName>
</protein>
<evidence type="ECO:0000313" key="3">
    <source>
        <dbReference type="EMBL" id="QOK99334.1"/>
    </source>
</evidence>
<dbReference type="PANTHER" id="PTHR14239:SF10">
    <property type="entry name" value="REDUCTASE"/>
    <property type="match status" value="1"/>
</dbReference>
<gene>
    <name evidence="3" type="ORF">HF909_23685</name>
</gene>